<organism evidence="1 2">
    <name type="scientific">Durusdinium trenchii</name>
    <dbReference type="NCBI Taxonomy" id="1381693"/>
    <lineage>
        <taxon>Eukaryota</taxon>
        <taxon>Sar</taxon>
        <taxon>Alveolata</taxon>
        <taxon>Dinophyceae</taxon>
        <taxon>Suessiales</taxon>
        <taxon>Symbiodiniaceae</taxon>
        <taxon>Durusdinium</taxon>
    </lineage>
</organism>
<dbReference type="EMBL" id="CAXAMM010013335">
    <property type="protein sequence ID" value="CAK9031069.1"/>
    <property type="molecule type" value="Genomic_DNA"/>
</dbReference>
<evidence type="ECO:0000313" key="1">
    <source>
        <dbReference type="EMBL" id="CAK9031069.1"/>
    </source>
</evidence>
<keyword evidence="2" id="KW-1185">Reference proteome</keyword>
<name>A0ABP0KXH4_9DINO</name>
<dbReference type="Proteomes" id="UP001642464">
    <property type="component" value="Unassembled WGS sequence"/>
</dbReference>
<proteinExistence type="predicted"/>
<accession>A0ABP0KXH4</accession>
<sequence>MRDAVLDPLLPICDPWHEVLLDFELPWWSQLDPEENENLPPIPTVALQANTELLWSITVKVPFNTPKIRSSNVFRVRVMDANKVATDGNLWLPGEEARNWWSMVVTGHSCGVIMQTESGLQVWKLFCNSILYYIILHYSTMCQSY</sequence>
<gene>
    <name evidence="1" type="ORF">SCF082_LOCUS19478</name>
</gene>
<comment type="caution">
    <text evidence="1">The sequence shown here is derived from an EMBL/GenBank/DDBJ whole genome shotgun (WGS) entry which is preliminary data.</text>
</comment>
<evidence type="ECO:0000313" key="2">
    <source>
        <dbReference type="Proteomes" id="UP001642464"/>
    </source>
</evidence>
<reference evidence="1 2" key="1">
    <citation type="submission" date="2024-02" db="EMBL/GenBank/DDBJ databases">
        <authorList>
            <person name="Chen Y."/>
            <person name="Shah S."/>
            <person name="Dougan E. K."/>
            <person name="Thang M."/>
            <person name="Chan C."/>
        </authorList>
    </citation>
    <scope>NUCLEOTIDE SEQUENCE [LARGE SCALE GENOMIC DNA]</scope>
</reference>
<protein>
    <submittedName>
        <fullName evidence="1">Uncharacterized protein</fullName>
    </submittedName>
</protein>